<feature type="binding site" evidence="14">
    <location>
        <position position="13"/>
    </location>
    <ligand>
        <name>NADPH</name>
        <dbReference type="ChEBI" id="CHEBI:57783"/>
    </ligand>
</feature>
<evidence type="ECO:0000256" key="18">
    <source>
        <dbReference type="RuleBase" id="RU000437"/>
    </source>
</evidence>
<organism evidence="21 22">
    <name type="scientific">Periweissella cryptocerci</name>
    <dbReference type="NCBI Taxonomy" id="2506420"/>
    <lineage>
        <taxon>Bacteria</taxon>
        <taxon>Bacillati</taxon>
        <taxon>Bacillota</taxon>
        <taxon>Bacilli</taxon>
        <taxon>Lactobacillales</taxon>
        <taxon>Lactobacillaceae</taxon>
        <taxon>Periweissella</taxon>
    </lineage>
</organism>
<evidence type="ECO:0000259" key="20">
    <source>
        <dbReference type="Pfam" id="PF07479"/>
    </source>
</evidence>
<dbReference type="PRINTS" id="PR00077">
    <property type="entry name" value="GPDHDRGNASE"/>
</dbReference>
<feature type="binding site" evidence="14">
    <location>
        <position position="259"/>
    </location>
    <ligand>
        <name>sn-glycerol 3-phosphate</name>
        <dbReference type="ChEBI" id="CHEBI:57597"/>
    </ligand>
</feature>
<evidence type="ECO:0000256" key="8">
    <source>
        <dbReference type="ARBA" id="ARBA00023209"/>
    </source>
</evidence>
<dbReference type="OrthoDB" id="9812273at2"/>
<dbReference type="InterPro" id="IPR011128">
    <property type="entry name" value="G3P_DH_NAD-dep_N"/>
</dbReference>
<feature type="binding site" evidence="14">
    <location>
        <position position="50"/>
    </location>
    <ligand>
        <name>NADPH</name>
        <dbReference type="ChEBI" id="CHEBI:57783"/>
    </ligand>
</feature>
<feature type="binding site" evidence="14">
    <location>
        <position position="249"/>
    </location>
    <ligand>
        <name>sn-glycerol 3-phosphate</name>
        <dbReference type="ChEBI" id="CHEBI:57597"/>
    </ligand>
</feature>
<keyword evidence="8 14" id="KW-0594">Phospholipid biosynthesis</keyword>
<dbReference type="PROSITE" id="PS00957">
    <property type="entry name" value="NAD_G3PDH"/>
    <property type="match status" value="1"/>
</dbReference>
<evidence type="ECO:0000256" key="16">
    <source>
        <dbReference type="PIRSR" id="PIRSR000114-2"/>
    </source>
</evidence>
<keyword evidence="4 14" id="KW-0521">NADP</keyword>
<dbReference type="SUPFAM" id="SSF48179">
    <property type="entry name" value="6-phosphogluconate dehydrogenase C-terminal domain-like"/>
    <property type="match status" value="1"/>
</dbReference>
<dbReference type="EMBL" id="CP037940">
    <property type="protein sequence ID" value="QBO35891.1"/>
    <property type="molecule type" value="Genomic_DNA"/>
</dbReference>
<feature type="binding site" evidence="14">
    <location>
        <position position="33"/>
    </location>
    <ligand>
        <name>NADPH</name>
        <dbReference type="ChEBI" id="CHEBI:57783"/>
    </ligand>
</feature>
<dbReference type="GO" id="GO:0141152">
    <property type="term" value="F:glycerol-3-phosphate dehydrogenase (NAD+) activity"/>
    <property type="evidence" value="ECO:0007669"/>
    <property type="project" value="RHEA"/>
</dbReference>
<dbReference type="GO" id="GO:0046168">
    <property type="term" value="P:glycerol-3-phosphate catabolic process"/>
    <property type="evidence" value="ECO:0007669"/>
    <property type="project" value="InterPro"/>
</dbReference>
<accession>A0A4P6YT82</accession>
<evidence type="ECO:0000256" key="13">
    <source>
        <dbReference type="ARBA" id="ARBA00080511"/>
    </source>
</evidence>
<reference evidence="22" key="1">
    <citation type="submission" date="2019-03" db="EMBL/GenBank/DDBJ databases">
        <title>Weissella sp. 26KH-42 Genome sequencing.</title>
        <authorList>
            <person name="Heo J."/>
            <person name="Kim S.-J."/>
            <person name="Kim J.-S."/>
            <person name="Hong S.-B."/>
            <person name="Kwon S.-W."/>
        </authorList>
    </citation>
    <scope>NUCLEOTIDE SEQUENCE [LARGE SCALE GENOMIC DNA]</scope>
    <source>
        <strain evidence="22">26KH-42</strain>
    </source>
</reference>
<dbReference type="PANTHER" id="PTHR11728:SF1">
    <property type="entry name" value="GLYCEROL-3-PHOSPHATE DEHYDROGENASE [NAD(+)] 2, CHLOROPLASTIC"/>
    <property type="match status" value="1"/>
</dbReference>
<feature type="active site" description="Proton acceptor" evidence="14 15">
    <location>
        <position position="196"/>
    </location>
</feature>
<dbReference type="InterPro" id="IPR013328">
    <property type="entry name" value="6PGD_dom2"/>
</dbReference>
<evidence type="ECO:0000256" key="11">
    <source>
        <dbReference type="ARBA" id="ARBA00066687"/>
    </source>
</evidence>
<evidence type="ECO:0000313" key="21">
    <source>
        <dbReference type="EMBL" id="QBO35891.1"/>
    </source>
</evidence>
<comment type="subcellular location">
    <subcellularLocation>
        <location evidence="14">Cytoplasm</location>
    </subcellularLocation>
</comment>
<keyword evidence="22" id="KW-1185">Reference proteome</keyword>
<evidence type="ECO:0000256" key="2">
    <source>
        <dbReference type="ARBA" id="ARBA00022516"/>
    </source>
</evidence>
<dbReference type="GO" id="GO:0008654">
    <property type="term" value="P:phospholipid biosynthetic process"/>
    <property type="evidence" value="ECO:0007669"/>
    <property type="project" value="UniProtKB-KW"/>
</dbReference>
<dbReference type="InterPro" id="IPR006109">
    <property type="entry name" value="G3P_DH_NAD-dep_C"/>
</dbReference>
<evidence type="ECO:0000256" key="3">
    <source>
        <dbReference type="ARBA" id="ARBA00022741"/>
    </source>
</evidence>
<evidence type="ECO:0000256" key="7">
    <source>
        <dbReference type="ARBA" id="ARBA00023098"/>
    </source>
</evidence>
<dbReference type="Pfam" id="PF07479">
    <property type="entry name" value="NAD_Gly3P_dh_C"/>
    <property type="match status" value="1"/>
</dbReference>
<dbReference type="SUPFAM" id="SSF51735">
    <property type="entry name" value="NAD(P)-binding Rossmann-fold domains"/>
    <property type="match status" value="1"/>
</dbReference>
<feature type="domain" description="Glycerol-3-phosphate dehydrogenase NAD-dependent C-terminal" evidence="20">
    <location>
        <begin position="185"/>
        <end position="326"/>
    </location>
</feature>
<dbReference type="HAMAP" id="MF_00394">
    <property type="entry name" value="NAD_Glyc3P_dehydrog"/>
    <property type="match status" value="1"/>
</dbReference>
<dbReference type="EC" id="1.1.1.94" evidence="11 14"/>
<keyword evidence="14" id="KW-0963">Cytoplasm</keyword>
<name>A0A4P6YT82_9LACO</name>
<dbReference type="FunFam" id="1.10.1040.10:FF:000001">
    <property type="entry name" value="Glycerol-3-phosphate dehydrogenase [NAD(P)+]"/>
    <property type="match status" value="1"/>
</dbReference>
<feature type="binding site" evidence="14">
    <location>
        <position position="110"/>
    </location>
    <ligand>
        <name>NADPH</name>
        <dbReference type="ChEBI" id="CHEBI:57783"/>
    </ligand>
</feature>
<comment type="catalytic activity">
    <reaction evidence="14">
        <text>sn-glycerol 3-phosphate + NAD(+) = dihydroxyacetone phosphate + NADH + H(+)</text>
        <dbReference type="Rhea" id="RHEA:11092"/>
        <dbReference type="ChEBI" id="CHEBI:15378"/>
        <dbReference type="ChEBI" id="CHEBI:57540"/>
        <dbReference type="ChEBI" id="CHEBI:57597"/>
        <dbReference type="ChEBI" id="CHEBI:57642"/>
        <dbReference type="ChEBI" id="CHEBI:57945"/>
        <dbReference type="EC" id="1.1.1.94"/>
    </reaction>
</comment>
<dbReference type="PIRSF" id="PIRSF000114">
    <property type="entry name" value="Glycerol-3-P_dh"/>
    <property type="match status" value="1"/>
</dbReference>
<protein>
    <recommendedName>
        <fullName evidence="12 14">Glycerol-3-phosphate dehydrogenase [NAD(P)+]</fullName>
        <ecNumber evidence="11 14">1.1.1.94</ecNumber>
    </recommendedName>
    <alternativeName>
        <fullName evidence="14">NAD(P)(+)-dependent glycerol-3-phosphate dehydrogenase</fullName>
    </alternativeName>
    <alternativeName>
        <fullName evidence="13 14">NAD(P)H-dependent dihydroxyacetone-phosphate reductase</fullName>
    </alternativeName>
</protein>
<keyword evidence="2 14" id="KW-0444">Lipid biosynthesis</keyword>
<dbReference type="GO" id="GO:0141153">
    <property type="term" value="F:glycerol-3-phosphate dehydrogenase (NADP+) activity"/>
    <property type="evidence" value="ECO:0007669"/>
    <property type="project" value="RHEA"/>
</dbReference>
<evidence type="ECO:0000256" key="6">
    <source>
        <dbReference type="ARBA" id="ARBA00023027"/>
    </source>
</evidence>
<keyword evidence="6 14" id="KW-0520">NAD</keyword>
<feature type="binding site" evidence="14">
    <location>
        <position position="260"/>
    </location>
    <ligand>
        <name>NADPH</name>
        <dbReference type="ChEBI" id="CHEBI:57783"/>
    </ligand>
</feature>
<dbReference type="AlphaFoldDB" id="A0A4P6YT82"/>
<dbReference type="KEGG" id="wei:EQG49_05175"/>
<comment type="function">
    <text evidence="14">Catalyzes the reduction of the glycolytic intermediate dihydroxyacetone phosphate (DHAP) to sn-glycerol 3-phosphate (G3P), the key precursor for phospholipid synthesis.</text>
</comment>
<dbReference type="NCBIfam" id="NF000941">
    <property type="entry name" value="PRK00094.1-3"/>
    <property type="match status" value="1"/>
</dbReference>
<evidence type="ECO:0000256" key="17">
    <source>
        <dbReference type="PIRSR" id="PIRSR000114-3"/>
    </source>
</evidence>
<dbReference type="PANTHER" id="PTHR11728">
    <property type="entry name" value="GLYCEROL-3-PHOSPHATE DEHYDROGENASE"/>
    <property type="match status" value="1"/>
</dbReference>
<dbReference type="GO" id="GO:0006650">
    <property type="term" value="P:glycerophospholipid metabolic process"/>
    <property type="evidence" value="ECO:0007669"/>
    <property type="project" value="UniProtKB-UniRule"/>
</dbReference>
<feature type="binding site" evidence="16">
    <location>
        <begin position="260"/>
        <end position="261"/>
    </location>
    <ligand>
        <name>substrate</name>
    </ligand>
</feature>
<proteinExistence type="inferred from homology"/>
<evidence type="ECO:0000256" key="1">
    <source>
        <dbReference type="ARBA" id="ARBA00011009"/>
    </source>
</evidence>
<evidence type="ECO:0000256" key="15">
    <source>
        <dbReference type="PIRSR" id="PIRSR000114-1"/>
    </source>
</evidence>
<evidence type="ECO:0000259" key="19">
    <source>
        <dbReference type="Pfam" id="PF01210"/>
    </source>
</evidence>
<dbReference type="UniPathway" id="UPA00940"/>
<dbReference type="FunFam" id="3.40.50.720:FF:000019">
    <property type="entry name" value="Glycerol-3-phosphate dehydrogenase [NAD(P)+]"/>
    <property type="match status" value="1"/>
</dbReference>
<dbReference type="RefSeq" id="WP_133362970.1">
    <property type="nucleotide sequence ID" value="NZ_CP037940.1"/>
</dbReference>
<dbReference type="NCBIfam" id="NF000940">
    <property type="entry name" value="PRK00094.1-2"/>
    <property type="match status" value="1"/>
</dbReference>
<dbReference type="Proteomes" id="UP000292886">
    <property type="component" value="Chromosome"/>
</dbReference>
<feature type="binding site" evidence="14">
    <location>
        <position position="284"/>
    </location>
    <ligand>
        <name>NADPH</name>
        <dbReference type="ChEBI" id="CHEBI:57783"/>
    </ligand>
</feature>
<feature type="domain" description="Glycerol-3-phosphate dehydrogenase NAD-dependent N-terminal" evidence="19">
    <location>
        <begin position="4"/>
        <end position="165"/>
    </location>
</feature>
<feature type="binding site" evidence="14">
    <location>
        <position position="196"/>
    </location>
    <ligand>
        <name>sn-glycerol 3-phosphate</name>
        <dbReference type="ChEBI" id="CHEBI:57597"/>
    </ligand>
</feature>
<dbReference type="GO" id="GO:0051287">
    <property type="term" value="F:NAD binding"/>
    <property type="evidence" value="ECO:0007669"/>
    <property type="project" value="InterPro"/>
</dbReference>
<feature type="binding site" evidence="17">
    <location>
        <position position="145"/>
    </location>
    <ligand>
        <name>NAD(+)</name>
        <dbReference type="ChEBI" id="CHEBI:57540"/>
    </ligand>
</feature>
<feature type="binding site" evidence="14">
    <location>
        <position position="34"/>
    </location>
    <ligand>
        <name>NADPH</name>
        <dbReference type="ChEBI" id="CHEBI:57783"/>
    </ligand>
</feature>
<evidence type="ECO:0000256" key="10">
    <source>
        <dbReference type="ARBA" id="ARBA00052716"/>
    </source>
</evidence>
<feature type="binding site" evidence="16">
    <location>
        <position position="110"/>
    </location>
    <ligand>
        <name>substrate</name>
    </ligand>
</feature>
<feature type="binding site" evidence="14">
    <location>
        <position position="260"/>
    </location>
    <ligand>
        <name>sn-glycerol 3-phosphate</name>
        <dbReference type="ChEBI" id="CHEBI:57597"/>
    </ligand>
</feature>
<gene>
    <name evidence="14" type="primary">gpsA</name>
    <name evidence="21" type="ORF">EQG49_05175</name>
</gene>
<keyword evidence="7 14" id="KW-0443">Lipid metabolism</keyword>
<keyword evidence="5 14" id="KW-0560">Oxidoreductase</keyword>
<keyword evidence="9 14" id="KW-1208">Phospholipid metabolism</keyword>
<dbReference type="GO" id="GO:0005829">
    <property type="term" value="C:cytosol"/>
    <property type="evidence" value="ECO:0007669"/>
    <property type="project" value="TreeGrafter"/>
</dbReference>
<dbReference type="NCBIfam" id="NF000942">
    <property type="entry name" value="PRK00094.1-4"/>
    <property type="match status" value="1"/>
</dbReference>
<keyword evidence="3 14" id="KW-0547">Nucleotide-binding</keyword>
<feature type="binding site" evidence="14">
    <location>
        <position position="145"/>
    </location>
    <ligand>
        <name>NADPH</name>
        <dbReference type="ChEBI" id="CHEBI:57783"/>
    </ligand>
</feature>
<dbReference type="InterPro" id="IPR008927">
    <property type="entry name" value="6-PGluconate_DH-like_C_sf"/>
</dbReference>
<comment type="catalytic activity">
    <reaction evidence="10">
        <text>sn-glycerol 3-phosphate + NADP(+) = dihydroxyacetone phosphate + NADPH + H(+)</text>
        <dbReference type="Rhea" id="RHEA:11096"/>
        <dbReference type="ChEBI" id="CHEBI:15378"/>
        <dbReference type="ChEBI" id="CHEBI:57597"/>
        <dbReference type="ChEBI" id="CHEBI:57642"/>
        <dbReference type="ChEBI" id="CHEBI:57783"/>
        <dbReference type="ChEBI" id="CHEBI:58349"/>
        <dbReference type="EC" id="1.1.1.94"/>
    </reaction>
    <physiologicalReaction direction="right-to-left" evidence="10">
        <dbReference type="Rhea" id="RHEA:11098"/>
    </physiologicalReaction>
</comment>
<dbReference type="Gene3D" id="3.40.50.720">
    <property type="entry name" value="NAD(P)-binding Rossmann-like Domain"/>
    <property type="match status" value="1"/>
</dbReference>
<dbReference type="GO" id="GO:0005975">
    <property type="term" value="P:carbohydrate metabolic process"/>
    <property type="evidence" value="ECO:0007669"/>
    <property type="project" value="InterPro"/>
</dbReference>
<comment type="similarity">
    <text evidence="1 14 18">Belongs to the NAD-dependent glycerol-3-phosphate dehydrogenase family.</text>
</comment>
<evidence type="ECO:0000256" key="14">
    <source>
        <dbReference type="HAMAP-Rule" id="MF_00394"/>
    </source>
</evidence>
<comment type="pathway">
    <text evidence="14">Membrane lipid metabolism; glycerophospholipid metabolism.</text>
</comment>
<dbReference type="Gene3D" id="1.10.1040.10">
    <property type="entry name" value="N-(1-d-carboxylethyl)-l-norvaline Dehydrogenase, domain 2"/>
    <property type="match status" value="1"/>
</dbReference>
<feature type="binding site" evidence="17">
    <location>
        <position position="260"/>
    </location>
    <ligand>
        <name>NAD(+)</name>
        <dbReference type="ChEBI" id="CHEBI:57540"/>
    </ligand>
</feature>
<evidence type="ECO:0000256" key="9">
    <source>
        <dbReference type="ARBA" id="ARBA00023264"/>
    </source>
</evidence>
<sequence length="338" mass="36016">MTEKIAVLGAGSWGTALANVLAENGNDVRLWSHKPAQVAEINEKHTNEHYLPAAKLNENLVAYADMGEAIKDVEMVLSVVPTKGVREVGKQLGALLKANNQKVILGHATKGIEPGTYKRVSEMLAEEVAPANRSALAVLSGPSHAEDVIKHDLTTVTIASDDIKAAERFQAAFSTENFRVYTNDDVIGTEMGGALKNIIAIGAGALVALGYGDNAKAALLTRGLAEISRLGLAFGANPLTFIGLSGVGDLIVTGTSANSRNWRAGYQLGQGKSLKQVEEDMGMVIEGVSTTKAAKELAEQRHVEMPITDAIYQVLYEDKDINQAIKDLMKRPAANETN</sequence>
<feature type="binding site" evidence="17">
    <location>
        <begin position="9"/>
        <end position="14"/>
    </location>
    <ligand>
        <name>NAD(+)</name>
        <dbReference type="ChEBI" id="CHEBI:57540"/>
    </ligand>
</feature>
<dbReference type="GO" id="GO:0046167">
    <property type="term" value="P:glycerol-3-phosphate biosynthetic process"/>
    <property type="evidence" value="ECO:0007669"/>
    <property type="project" value="UniProtKB-UniRule"/>
</dbReference>
<evidence type="ECO:0000256" key="5">
    <source>
        <dbReference type="ARBA" id="ARBA00023002"/>
    </source>
</evidence>
<evidence type="ECO:0000256" key="4">
    <source>
        <dbReference type="ARBA" id="ARBA00022857"/>
    </source>
</evidence>
<feature type="binding site" evidence="14">
    <location>
        <position position="141"/>
    </location>
    <ligand>
        <name>sn-glycerol 3-phosphate</name>
        <dbReference type="ChEBI" id="CHEBI:57597"/>
    </ligand>
</feature>
<feature type="binding site" evidence="14">
    <location>
        <position position="261"/>
    </location>
    <ligand>
        <name>sn-glycerol 3-phosphate</name>
        <dbReference type="ChEBI" id="CHEBI:57597"/>
    </ligand>
</feature>
<dbReference type="InterPro" id="IPR036291">
    <property type="entry name" value="NAD(P)-bd_dom_sf"/>
</dbReference>
<feature type="binding site" evidence="14">
    <location>
        <position position="286"/>
    </location>
    <ligand>
        <name>NADPH</name>
        <dbReference type="ChEBI" id="CHEBI:57783"/>
    </ligand>
</feature>
<feature type="binding site" evidence="14">
    <location>
        <position position="12"/>
    </location>
    <ligand>
        <name>NADPH</name>
        <dbReference type="ChEBI" id="CHEBI:57783"/>
    </ligand>
</feature>
<feature type="binding site" evidence="14">
    <location>
        <position position="143"/>
    </location>
    <ligand>
        <name>sn-glycerol 3-phosphate</name>
        <dbReference type="ChEBI" id="CHEBI:57597"/>
    </ligand>
</feature>
<evidence type="ECO:0000256" key="12">
    <source>
        <dbReference type="ARBA" id="ARBA00069372"/>
    </source>
</evidence>
<dbReference type="Pfam" id="PF01210">
    <property type="entry name" value="NAD_Gly3P_dh_N"/>
    <property type="match status" value="1"/>
</dbReference>
<evidence type="ECO:0000313" key="22">
    <source>
        <dbReference type="Proteomes" id="UP000292886"/>
    </source>
</evidence>
<dbReference type="InterPro" id="IPR006168">
    <property type="entry name" value="G3P_DH_NAD-dep"/>
</dbReference>
<feature type="binding site" evidence="14">
    <location>
        <position position="110"/>
    </location>
    <ligand>
        <name>sn-glycerol 3-phosphate</name>
        <dbReference type="ChEBI" id="CHEBI:57597"/>
    </ligand>
</feature>